<gene>
    <name evidence="1" type="ORF">HNQ71_001172</name>
</gene>
<dbReference type="InterPro" id="IPR036291">
    <property type="entry name" value="NAD(P)-bd_dom_sf"/>
</dbReference>
<dbReference type="Pfam" id="PF00106">
    <property type="entry name" value="adh_short"/>
    <property type="match status" value="1"/>
</dbReference>
<protein>
    <submittedName>
        <fullName evidence="1">NAD(P)-dependent dehydrogenase (Short-subunit alcohol dehydrogenase family)</fullName>
    </submittedName>
</protein>
<dbReference type="AlphaFoldDB" id="A0A841P6R0"/>
<dbReference type="InterPro" id="IPR002347">
    <property type="entry name" value="SDR_fam"/>
</dbReference>
<comment type="caution">
    <text evidence="1">The sequence shown here is derived from an EMBL/GenBank/DDBJ whole genome shotgun (WGS) entry which is preliminary data.</text>
</comment>
<reference evidence="1 2" key="1">
    <citation type="submission" date="2020-08" db="EMBL/GenBank/DDBJ databases">
        <title>Genomic Encyclopedia of Type Strains, Phase IV (KMG-IV): sequencing the most valuable type-strain genomes for metagenomic binning, comparative biology and taxonomic classification.</title>
        <authorList>
            <person name="Goeker M."/>
        </authorList>
    </citation>
    <scope>NUCLEOTIDE SEQUENCE [LARGE SCALE GENOMIC DNA]</scope>
    <source>
        <strain evidence="1 2">DSM 100039</strain>
    </source>
</reference>
<dbReference type="PANTHER" id="PTHR43975:SF2">
    <property type="entry name" value="EG:BACR7A4.14 PROTEIN-RELATED"/>
    <property type="match status" value="1"/>
</dbReference>
<dbReference type="Gene3D" id="3.40.50.720">
    <property type="entry name" value="NAD(P)-binding Rossmann-like Domain"/>
    <property type="match status" value="1"/>
</dbReference>
<name>A0A841P6R0_9HYPH</name>
<dbReference type="NCBIfam" id="NF009092">
    <property type="entry name" value="PRK12428.1"/>
    <property type="match status" value="1"/>
</dbReference>
<dbReference type="PRINTS" id="PR00081">
    <property type="entry name" value="GDHRDH"/>
</dbReference>
<keyword evidence="2" id="KW-1185">Reference proteome</keyword>
<dbReference type="Pfam" id="PF13561">
    <property type="entry name" value="adh_short_C2"/>
    <property type="match status" value="1"/>
</dbReference>
<proteinExistence type="predicted"/>
<accession>A0A841P6R0</accession>
<sequence length="263" mass="27352">MTMLFGKIVLVTGVASGIGARTAELAGQLGADVIGVDVREPATAAGSFVKADISTKAGVDDLIARLPHRIDALCNVAGLSGNTGAAATLAVNFFGLRALSEGLVPKLREGGAIVNLASIAGYGWRAHLNRAASIVGIEGFPDVAQVVCDHAVRNEEGYPVSKELLLLWTFRAAHQDLFKRRGIRVNAVSPGPVETPILKQFRTVLGDARVDSDIARVGRAGTAGDIAPVVLFLCSDGARWINGANVPVDGGLEASINAEMFGF</sequence>
<evidence type="ECO:0000313" key="1">
    <source>
        <dbReference type="EMBL" id="MBB6408528.1"/>
    </source>
</evidence>
<evidence type="ECO:0000313" key="2">
    <source>
        <dbReference type="Proteomes" id="UP000556329"/>
    </source>
</evidence>
<organism evidence="1 2">
    <name type="scientific">Mesorhizobium sangaii</name>
    <dbReference type="NCBI Taxonomy" id="505389"/>
    <lineage>
        <taxon>Bacteria</taxon>
        <taxon>Pseudomonadati</taxon>
        <taxon>Pseudomonadota</taxon>
        <taxon>Alphaproteobacteria</taxon>
        <taxon>Hyphomicrobiales</taxon>
        <taxon>Phyllobacteriaceae</taxon>
        <taxon>Mesorhizobium</taxon>
    </lineage>
</organism>
<dbReference type="Proteomes" id="UP000556329">
    <property type="component" value="Unassembled WGS sequence"/>
</dbReference>
<dbReference type="PANTHER" id="PTHR43975">
    <property type="entry name" value="ZGC:101858"/>
    <property type="match status" value="1"/>
</dbReference>
<dbReference type="SUPFAM" id="SSF51735">
    <property type="entry name" value="NAD(P)-binding Rossmann-fold domains"/>
    <property type="match status" value="1"/>
</dbReference>
<dbReference type="EMBL" id="JACHEF010000001">
    <property type="protein sequence ID" value="MBB6408528.1"/>
    <property type="molecule type" value="Genomic_DNA"/>
</dbReference>